<name>A0ABW3KBT0_9BACT</name>
<accession>A0ABW3KBT0</accession>
<gene>
    <name evidence="1" type="ORF">ACFQ21_30515</name>
</gene>
<dbReference type="RefSeq" id="WP_377586660.1">
    <property type="nucleotide sequence ID" value="NZ_JBHTKA010000016.1"/>
</dbReference>
<reference evidence="2" key="1">
    <citation type="journal article" date="2019" name="Int. J. Syst. Evol. Microbiol.">
        <title>The Global Catalogue of Microorganisms (GCM) 10K type strain sequencing project: providing services to taxonomists for standard genome sequencing and annotation.</title>
        <authorList>
            <consortium name="The Broad Institute Genomics Platform"/>
            <consortium name="The Broad Institute Genome Sequencing Center for Infectious Disease"/>
            <person name="Wu L."/>
            <person name="Ma J."/>
        </authorList>
    </citation>
    <scope>NUCLEOTIDE SEQUENCE [LARGE SCALE GENOMIC DNA]</scope>
    <source>
        <strain evidence="2">CCUG 58938</strain>
    </source>
</reference>
<dbReference type="PANTHER" id="PTHR41729">
    <property type="entry name" value="GLUTAMYL-TRNA SYNTHETASE"/>
    <property type="match status" value="1"/>
</dbReference>
<dbReference type="EMBL" id="JBHTKA010000016">
    <property type="protein sequence ID" value="MFD1003699.1"/>
    <property type="molecule type" value="Genomic_DNA"/>
</dbReference>
<organism evidence="1 2">
    <name type="scientific">Ohtaekwangia kribbensis</name>
    <dbReference type="NCBI Taxonomy" id="688913"/>
    <lineage>
        <taxon>Bacteria</taxon>
        <taxon>Pseudomonadati</taxon>
        <taxon>Bacteroidota</taxon>
        <taxon>Cytophagia</taxon>
        <taxon>Cytophagales</taxon>
        <taxon>Fulvivirgaceae</taxon>
        <taxon>Ohtaekwangia</taxon>
    </lineage>
</organism>
<evidence type="ECO:0000313" key="1">
    <source>
        <dbReference type="EMBL" id="MFD1003699.1"/>
    </source>
</evidence>
<dbReference type="InterPro" id="IPR025255">
    <property type="entry name" value="DUF4202"/>
</dbReference>
<evidence type="ECO:0000313" key="2">
    <source>
        <dbReference type="Proteomes" id="UP001597112"/>
    </source>
</evidence>
<comment type="caution">
    <text evidence="1">The sequence shown here is derived from an EMBL/GenBank/DDBJ whole genome shotgun (WGS) entry which is preliminary data.</text>
</comment>
<keyword evidence="2" id="KW-1185">Reference proteome</keyword>
<dbReference type="PANTHER" id="PTHR41729:SF1">
    <property type="entry name" value="GLUTAMYL-TRNA SYNTHETASE"/>
    <property type="match status" value="1"/>
</dbReference>
<dbReference type="Pfam" id="PF13875">
    <property type="entry name" value="DUF4202"/>
    <property type="match status" value="1"/>
</dbReference>
<proteinExistence type="predicted"/>
<sequence>MSLNERLETAFTTFDAYNANDPHTEIVGGVSYPKELLYGQRMTEWLNKFAPGAPEYLQLAARCQHIGRWEIPRSSYPMDKKGYLQWRNAEKFHHAKIADQILSSCRYDLETIEKVKFLLLKKELQTNADTQLLEDVICLVFVQYYLEDFAALHDDAKVIDILKKTLKKMSDRAIAEAVKIPVSAKVGGLIAQAAG</sequence>
<dbReference type="Proteomes" id="UP001597112">
    <property type="component" value="Unassembled WGS sequence"/>
</dbReference>
<protein>
    <submittedName>
        <fullName evidence="1">DUF4202 domain-containing protein</fullName>
    </submittedName>
</protein>